<sequence length="438" mass="50301">MRKHVWKLILRYRRSVLKKHNTIGHWESLSPDAIEQCNQKRLQRMLDYAYNNVPYYKRKFDSAPKATRMSDLPLLEKEDIKENYEDLKGDGIQDRDWYKNATSGSTGQPTEFVQDAHYASFREGLKIVFDGWGGRQISEPKIKLWGSEEDLSNGNSIKTKLGRWLRNVTWINAYSMRKEDFRTASNKINDVKPNTIHAYVEAVANLANFIEENEVAIYSPNSVMTTAGTLRPEMRNQIERVFDCPVHNRYGSREFGTIASECAWTTGLHYCPMIHHIEIIDPDTMSPVEPGESGEIVVTSLTNFSMPLIRYRIGDIAAFHTGSCECGCNWPMITDVQGRVTDHFVALDGSLVYPGVLRKSLYYCDWINQFQIHQTDNDRVVFRLVSDTETPPQSDLEEISDKTKKVLGEDVTVEFDYPKSIDRADSGKYRYTISDVST</sequence>
<comment type="caution">
    <text evidence="1">The sequence shown here is derived from an EMBL/GenBank/DDBJ whole genome shotgun (WGS) entry which is preliminary data.</text>
</comment>
<dbReference type="PANTHER" id="PTHR36932:SF1">
    <property type="entry name" value="CAPSULAR POLYSACCHARIDE BIOSYNTHESIS PROTEIN"/>
    <property type="match status" value="1"/>
</dbReference>
<evidence type="ECO:0000313" key="1">
    <source>
        <dbReference type="EMBL" id="ELY54951.1"/>
    </source>
</evidence>
<dbReference type="EMBL" id="AOIB01000033">
    <property type="protein sequence ID" value="ELY54951.1"/>
    <property type="molecule type" value="Genomic_DNA"/>
</dbReference>
<dbReference type="InterPro" id="IPR042099">
    <property type="entry name" value="ANL_N_sf"/>
</dbReference>
<dbReference type="InterPro" id="IPR053158">
    <property type="entry name" value="CapK_Type1_Caps_Biosynth"/>
</dbReference>
<proteinExistence type="predicted"/>
<dbReference type="eggNOG" id="arCOG02624">
    <property type="taxonomic scope" value="Archaea"/>
</dbReference>
<name>L9X0I2_9EURY</name>
<evidence type="ECO:0000313" key="2">
    <source>
        <dbReference type="Proteomes" id="UP000011688"/>
    </source>
</evidence>
<keyword evidence="2" id="KW-1185">Reference proteome</keyword>
<dbReference type="AlphaFoldDB" id="L9X0I2"/>
<accession>L9X0I2</accession>
<dbReference type="Proteomes" id="UP000011688">
    <property type="component" value="Unassembled WGS sequence"/>
</dbReference>
<organism evidence="1 2">
    <name type="scientific">Natronococcus amylolyticus DSM 10524</name>
    <dbReference type="NCBI Taxonomy" id="1227497"/>
    <lineage>
        <taxon>Archaea</taxon>
        <taxon>Methanobacteriati</taxon>
        <taxon>Methanobacteriota</taxon>
        <taxon>Stenosarchaea group</taxon>
        <taxon>Halobacteria</taxon>
        <taxon>Halobacteriales</taxon>
        <taxon>Natrialbaceae</taxon>
        <taxon>Natronococcus</taxon>
    </lineage>
</organism>
<dbReference type="Gene3D" id="3.40.50.12780">
    <property type="entry name" value="N-terminal domain of ligase-like"/>
    <property type="match status" value="1"/>
</dbReference>
<dbReference type="STRING" id="1227497.C491_17679"/>
<gene>
    <name evidence="1" type="ORF">C491_17679</name>
</gene>
<dbReference type="PANTHER" id="PTHR36932">
    <property type="entry name" value="CAPSULAR POLYSACCHARIDE BIOSYNTHESIS PROTEIN"/>
    <property type="match status" value="1"/>
</dbReference>
<dbReference type="SUPFAM" id="SSF56801">
    <property type="entry name" value="Acetyl-CoA synthetase-like"/>
    <property type="match status" value="1"/>
</dbReference>
<protein>
    <submittedName>
        <fullName evidence="1">CapK related-protein</fullName>
    </submittedName>
</protein>
<reference evidence="1 2" key="1">
    <citation type="journal article" date="2014" name="PLoS Genet.">
        <title>Phylogenetically driven sequencing of extremely halophilic archaea reveals strategies for static and dynamic osmo-response.</title>
        <authorList>
            <person name="Becker E.A."/>
            <person name="Seitzer P.M."/>
            <person name="Tritt A."/>
            <person name="Larsen D."/>
            <person name="Krusor M."/>
            <person name="Yao A.I."/>
            <person name="Wu D."/>
            <person name="Madern D."/>
            <person name="Eisen J.A."/>
            <person name="Darling A.E."/>
            <person name="Facciotti M.T."/>
        </authorList>
    </citation>
    <scope>NUCLEOTIDE SEQUENCE [LARGE SCALE GENOMIC DNA]</scope>
    <source>
        <strain evidence="1 2">DSM 10524</strain>
    </source>
</reference>